<gene>
    <name evidence="6" type="ORF">PCOR1329_LOCUS64445</name>
</gene>
<evidence type="ECO:0000256" key="3">
    <source>
        <dbReference type="ARBA" id="ARBA00022989"/>
    </source>
</evidence>
<keyword evidence="2 5" id="KW-0812">Transmembrane</keyword>
<evidence type="ECO:0000313" key="6">
    <source>
        <dbReference type="EMBL" id="CAK0881683.1"/>
    </source>
</evidence>
<feature type="transmembrane region" description="Helical" evidence="5">
    <location>
        <begin position="119"/>
        <end position="135"/>
    </location>
</feature>
<dbReference type="Proteomes" id="UP001189429">
    <property type="component" value="Unassembled WGS sequence"/>
</dbReference>
<organism evidence="6 7">
    <name type="scientific">Prorocentrum cordatum</name>
    <dbReference type="NCBI Taxonomy" id="2364126"/>
    <lineage>
        <taxon>Eukaryota</taxon>
        <taxon>Sar</taxon>
        <taxon>Alveolata</taxon>
        <taxon>Dinophyceae</taxon>
        <taxon>Prorocentrales</taxon>
        <taxon>Prorocentraceae</taxon>
        <taxon>Prorocentrum</taxon>
    </lineage>
</organism>
<reference evidence="6" key="1">
    <citation type="submission" date="2023-10" db="EMBL/GenBank/DDBJ databases">
        <authorList>
            <person name="Chen Y."/>
            <person name="Shah S."/>
            <person name="Dougan E. K."/>
            <person name="Thang M."/>
            <person name="Chan C."/>
        </authorList>
    </citation>
    <scope>NUCLEOTIDE SEQUENCE [LARGE SCALE GENOMIC DNA]</scope>
</reference>
<comment type="subcellular location">
    <subcellularLocation>
        <location evidence="1">Membrane</location>
        <topology evidence="1">Multi-pass membrane protein</topology>
    </subcellularLocation>
</comment>
<dbReference type="PANTHER" id="PTHR10231">
    <property type="entry name" value="NUCLEOTIDE-SUGAR TRANSMEMBRANE TRANSPORTER"/>
    <property type="match status" value="1"/>
</dbReference>
<dbReference type="InterPro" id="IPR037185">
    <property type="entry name" value="EmrE-like"/>
</dbReference>
<feature type="transmembrane region" description="Helical" evidence="5">
    <location>
        <begin position="155"/>
        <end position="171"/>
    </location>
</feature>
<accession>A0ABN9W6G7</accession>
<feature type="transmembrane region" description="Helical" evidence="5">
    <location>
        <begin position="65"/>
        <end position="86"/>
    </location>
</feature>
<evidence type="ECO:0000256" key="4">
    <source>
        <dbReference type="ARBA" id="ARBA00023136"/>
    </source>
</evidence>
<dbReference type="InterPro" id="IPR007271">
    <property type="entry name" value="Nuc_sug_transpt"/>
</dbReference>
<dbReference type="Pfam" id="PF04142">
    <property type="entry name" value="Nuc_sug_transp"/>
    <property type="match status" value="1"/>
</dbReference>
<evidence type="ECO:0008006" key="8">
    <source>
        <dbReference type="Google" id="ProtNLM"/>
    </source>
</evidence>
<feature type="transmembrane region" description="Helical" evidence="5">
    <location>
        <begin position="183"/>
        <end position="206"/>
    </location>
</feature>
<dbReference type="SUPFAM" id="SSF103481">
    <property type="entry name" value="Multidrug resistance efflux transporter EmrE"/>
    <property type="match status" value="1"/>
</dbReference>
<protein>
    <recommendedName>
        <fullName evidence="8">Nucleotide-sugar transporter</fullName>
    </recommendedName>
</protein>
<evidence type="ECO:0000256" key="1">
    <source>
        <dbReference type="ARBA" id="ARBA00004141"/>
    </source>
</evidence>
<comment type="caution">
    <text evidence="6">The sequence shown here is derived from an EMBL/GenBank/DDBJ whole genome shotgun (WGS) entry which is preliminary data.</text>
</comment>
<proteinExistence type="predicted"/>
<keyword evidence="4 5" id="KW-0472">Membrane</keyword>
<evidence type="ECO:0000313" key="7">
    <source>
        <dbReference type="Proteomes" id="UP001189429"/>
    </source>
</evidence>
<feature type="transmembrane region" description="Helical" evidence="5">
    <location>
        <begin position="241"/>
        <end position="258"/>
    </location>
</feature>
<sequence>MQPRSSWSDYFRYAVPSLIYAVQNNLLTYGISLLGPSLFSLLGNLKIVATTLLTSVVLSKNFTKIQWISVLLLVLSFFVAKVQLLIGPPASLGNTAPVDPTAISADAGTIAEMGRFTKGLIVVIVLSLLSGSAAISNEYLLKNVDPHVSFMRKNVWTYQWGVVLNLFYLVLKMQRAESTSMFHGYSVSVGLLIVINAMLGLSVSMIMKYFDNVAKCFASSLVVYLTAAFEYFYLSARTVDGPFMLAVVIFSISSFLYMGSHNDELPKVIVTDALARCGIILPKTRVAPVK</sequence>
<evidence type="ECO:0000256" key="2">
    <source>
        <dbReference type="ARBA" id="ARBA00022692"/>
    </source>
</evidence>
<keyword evidence="7" id="KW-1185">Reference proteome</keyword>
<feature type="transmembrane region" description="Helical" evidence="5">
    <location>
        <begin position="212"/>
        <end position="234"/>
    </location>
</feature>
<dbReference type="EMBL" id="CAUYUJ010018215">
    <property type="protein sequence ID" value="CAK0881683.1"/>
    <property type="molecule type" value="Genomic_DNA"/>
</dbReference>
<name>A0ABN9W6G7_9DINO</name>
<evidence type="ECO:0000256" key="5">
    <source>
        <dbReference type="SAM" id="Phobius"/>
    </source>
</evidence>
<keyword evidence="3 5" id="KW-1133">Transmembrane helix</keyword>